<dbReference type="InterPro" id="IPR012340">
    <property type="entry name" value="NA-bd_OB-fold"/>
</dbReference>
<keyword evidence="4" id="KW-1185">Reference proteome</keyword>
<protein>
    <recommendedName>
        <fullName evidence="2">S1-like domain-containing protein</fullName>
    </recommendedName>
</protein>
<reference evidence="3" key="1">
    <citation type="submission" date="2023-03" db="EMBL/GenBank/DDBJ databases">
        <title>Massive genome expansion in bonnet fungi (Mycena s.s.) driven by repeated elements and novel gene families across ecological guilds.</title>
        <authorList>
            <consortium name="Lawrence Berkeley National Laboratory"/>
            <person name="Harder C.B."/>
            <person name="Miyauchi S."/>
            <person name="Viragh M."/>
            <person name="Kuo A."/>
            <person name="Thoen E."/>
            <person name="Andreopoulos B."/>
            <person name="Lu D."/>
            <person name="Skrede I."/>
            <person name="Drula E."/>
            <person name="Henrissat B."/>
            <person name="Morin E."/>
            <person name="Kohler A."/>
            <person name="Barry K."/>
            <person name="LaButti K."/>
            <person name="Morin E."/>
            <person name="Salamov A."/>
            <person name="Lipzen A."/>
            <person name="Mereny Z."/>
            <person name="Hegedus B."/>
            <person name="Baldrian P."/>
            <person name="Stursova M."/>
            <person name="Weitz H."/>
            <person name="Taylor A."/>
            <person name="Grigoriev I.V."/>
            <person name="Nagy L.G."/>
            <person name="Martin F."/>
            <person name="Kauserud H."/>
        </authorList>
    </citation>
    <scope>NUCLEOTIDE SEQUENCE</scope>
    <source>
        <strain evidence="3">CBHHK002</strain>
    </source>
</reference>
<sequence length="78" mass="8929">MAYRHQVAIEQGDVALLALRNFQEDTPAQVILKYTVDETLRMRERGEFPGNAGFNDPESEFDEMFEFGDDGEVDIDDI</sequence>
<evidence type="ECO:0000313" key="3">
    <source>
        <dbReference type="EMBL" id="KAJ7342362.1"/>
    </source>
</evidence>
<proteinExistence type="predicted"/>
<dbReference type="GO" id="GO:0003723">
    <property type="term" value="F:RNA binding"/>
    <property type="evidence" value="ECO:0007669"/>
    <property type="project" value="InterPro"/>
</dbReference>
<feature type="domain" description="S1-like" evidence="2">
    <location>
        <begin position="1"/>
        <end position="35"/>
    </location>
</feature>
<dbReference type="Proteomes" id="UP001218218">
    <property type="component" value="Unassembled WGS sequence"/>
</dbReference>
<evidence type="ECO:0000259" key="2">
    <source>
        <dbReference type="PROSITE" id="PS50832"/>
    </source>
</evidence>
<dbReference type="EMBL" id="JARIHO010000025">
    <property type="protein sequence ID" value="KAJ7342362.1"/>
    <property type="molecule type" value="Genomic_DNA"/>
</dbReference>
<dbReference type="Gene3D" id="2.40.50.140">
    <property type="entry name" value="Nucleic acid-binding proteins"/>
    <property type="match status" value="1"/>
</dbReference>
<evidence type="ECO:0000313" key="4">
    <source>
        <dbReference type="Proteomes" id="UP001218218"/>
    </source>
</evidence>
<keyword evidence="1" id="KW-0396">Initiation factor</keyword>
<organism evidence="3 4">
    <name type="scientific">Mycena albidolilacea</name>
    <dbReference type="NCBI Taxonomy" id="1033008"/>
    <lineage>
        <taxon>Eukaryota</taxon>
        <taxon>Fungi</taxon>
        <taxon>Dikarya</taxon>
        <taxon>Basidiomycota</taxon>
        <taxon>Agaricomycotina</taxon>
        <taxon>Agaricomycetes</taxon>
        <taxon>Agaricomycetidae</taxon>
        <taxon>Agaricales</taxon>
        <taxon>Marasmiineae</taxon>
        <taxon>Mycenaceae</taxon>
        <taxon>Mycena</taxon>
    </lineage>
</organism>
<gene>
    <name evidence="3" type="ORF">DFH08DRAFT_238781</name>
</gene>
<comment type="caution">
    <text evidence="3">The sequence shown here is derived from an EMBL/GenBank/DDBJ whole genome shotgun (WGS) entry which is preliminary data.</text>
</comment>
<dbReference type="PROSITE" id="PS50832">
    <property type="entry name" value="S1_IF1_TYPE"/>
    <property type="match status" value="1"/>
</dbReference>
<dbReference type="AlphaFoldDB" id="A0AAD6ZVE7"/>
<name>A0AAD6ZVE7_9AGAR</name>
<dbReference type="GO" id="GO:0003743">
    <property type="term" value="F:translation initiation factor activity"/>
    <property type="evidence" value="ECO:0007669"/>
    <property type="project" value="UniProtKB-UniRule"/>
</dbReference>
<keyword evidence="1" id="KW-0648">Protein biosynthesis</keyword>
<accession>A0AAD6ZVE7</accession>
<evidence type="ECO:0000256" key="1">
    <source>
        <dbReference type="PROSITE-ProRule" id="PRU00181"/>
    </source>
</evidence>
<dbReference type="InterPro" id="IPR006196">
    <property type="entry name" value="RNA-binding_domain_S1_IF1"/>
</dbReference>